<feature type="domain" description="Macro" evidence="1">
    <location>
        <begin position="1"/>
        <end position="169"/>
    </location>
</feature>
<evidence type="ECO:0000313" key="3">
    <source>
        <dbReference type="Proteomes" id="UP000190837"/>
    </source>
</evidence>
<dbReference type="Pfam" id="PF01661">
    <property type="entry name" value="Macro"/>
    <property type="match status" value="1"/>
</dbReference>
<reference evidence="3" key="1">
    <citation type="submission" date="2016-04" db="EMBL/GenBank/DDBJ databases">
        <authorList>
            <person name="Tagini F."/>
        </authorList>
    </citation>
    <scope>NUCLEOTIDE SEQUENCE [LARGE SCALE GENOMIC DNA]</scope>
    <source>
        <strain evidence="3">CHUV0807</strain>
    </source>
</reference>
<name>A0A1C3H235_9GAMM</name>
<dbReference type="CDD" id="cd02908">
    <property type="entry name" value="Macro_OAADPr_deacetylase"/>
    <property type="match status" value="1"/>
</dbReference>
<dbReference type="PANTHER" id="PTHR11106">
    <property type="entry name" value="GANGLIOSIDE INDUCED DIFFERENTIATION ASSOCIATED PROTEIN 2-RELATED"/>
    <property type="match status" value="1"/>
</dbReference>
<dbReference type="SMART" id="SM00506">
    <property type="entry name" value="A1pp"/>
    <property type="match status" value="1"/>
</dbReference>
<dbReference type="PROSITE" id="PS51154">
    <property type="entry name" value="MACRO"/>
    <property type="match status" value="1"/>
</dbReference>
<dbReference type="Gene3D" id="3.40.220.10">
    <property type="entry name" value="Leucine Aminopeptidase, subunit E, domain 1"/>
    <property type="match status" value="1"/>
</dbReference>
<protein>
    <submittedName>
        <fullName evidence="2">COG2110, Macro domain, possibly ADP-ribose binding module</fullName>
    </submittedName>
</protein>
<dbReference type="AlphaFoldDB" id="A0A1C3H235"/>
<dbReference type="PANTHER" id="PTHR11106:SF27">
    <property type="entry name" value="MACRO DOMAIN-CONTAINING PROTEIN"/>
    <property type="match status" value="1"/>
</dbReference>
<dbReference type="EMBL" id="FKLO01000011">
    <property type="protein sequence ID" value="SAM56999.1"/>
    <property type="molecule type" value="Genomic_DNA"/>
</dbReference>
<dbReference type="Proteomes" id="UP000190837">
    <property type="component" value="Unassembled WGS sequence"/>
</dbReference>
<organism evidence="2 3">
    <name type="scientific">Cardiobacterium hominis</name>
    <dbReference type="NCBI Taxonomy" id="2718"/>
    <lineage>
        <taxon>Bacteria</taxon>
        <taxon>Pseudomonadati</taxon>
        <taxon>Pseudomonadota</taxon>
        <taxon>Gammaproteobacteria</taxon>
        <taxon>Cardiobacteriales</taxon>
        <taxon>Cardiobacteriaceae</taxon>
        <taxon>Cardiobacterium</taxon>
    </lineage>
</organism>
<gene>
    <name evidence="2" type="ORF">CHUV0807_0101</name>
</gene>
<dbReference type="NCBIfam" id="NF001664">
    <property type="entry name" value="PRK00431.1-6"/>
    <property type="match status" value="1"/>
</dbReference>
<dbReference type="InterPro" id="IPR043472">
    <property type="entry name" value="Macro_dom-like"/>
</dbReference>
<dbReference type="GO" id="GO:0061463">
    <property type="term" value="F:O-acetyl-ADP-ribose deacetylase activity"/>
    <property type="evidence" value="ECO:0007669"/>
    <property type="project" value="TreeGrafter"/>
</dbReference>
<sequence>MNLEVQVADITTLAVDAIVNAANESLLGGSGVDGAIHRAAGKELVAECRTLGGCKVGEAKLTRGYRLPARFVIHTVGPVWYGGDDGEAEALANAYANSLRLAEAHELTSIAFPAISTGVFGYPKEDAARIAVDTVRATLKECPHMARVIFCCFSERDAALSADCYEESGRNARFFCRYATFHTPSPGSLEKGVRILHGVRGRVGEGMSDVVDESKFRFFN</sequence>
<accession>A0A1C3H235</accession>
<evidence type="ECO:0000313" key="2">
    <source>
        <dbReference type="EMBL" id="SAM56999.1"/>
    </source>
</evidence>
<dbReference type="SUPFAM" id="SSF52949">
    <property type="entry name" value="Macro domain-like"/>
    <property type="match status" value="1"/>
</dbReference>
<proteinExistence type="predicted"/>
<dbReference type="InterPro" id="IPR002589">
    <property type="entry name" value="Macro_dom"/>
</dbReference>
<evidence type="ECO:0000259" key="1">
    <source>
        <dbReference type="PROSITE" id="PS51154"/>
    </source>
</evidence>